<feature type="domain" description="DUF8055" evidence="2">
    <location>
        <begin position="20"/>
        <end position="146"/>
    </location>
</feature>
<keyword evidence="4" id="KW-1185">Reference proteome</keyword>
<accession>A0ABD5ZAM5</accession>
<gene>
    <name evidence="3" type="ORF">ACFQJC_00995</name>
</gene>
<feature type="region of interest" description="Disordered" evidence="1">
    <location>
        <begin position="32"/>
        <end position="60"/>
    </location>
</feature>
<evidence type="ECO:0000313" key="4">
    <source>
        <dbReference type="Proteomes" id="UP001596481"/>
    </source>
</evidence>
<dbReference type="Pfam" id="PF26240">
    <property type="entry name" value="DUF8055"/>
    <property type="match status" value="1"/>
</dbReference>
<evidence type="ECO:0000259" key="2">
    <source>
        <dbReference type="Pfam" id="PF26240"/>
    </source>
</evidence>
<dbReference type="RefSeq" id="WP_390221382.1">
    <property type="nucleotide sequence ID" value="NZ_JBHTAA010000001.1"/>
</dbReference>
<dbReference type="InterPro" id="IPR058368">
    <property type="entry name" value="DUF8055"/>
</dbReference>
<dbReference type="AlphaFoldDB" id="A0ABD5ZAM5"/>
<proteinExistence type="predicted"/>
<feature type="compositionally biased region" description="Acidic residues" evidence="1">
    <location>
        <begin position="42"/>
        <end position="52"/>
    </location>
</feature>
<name>A0ABD5ZAM5_9EURY</name>
<evidence type="ECO:0000313" key="3">
    <source>
        <dbReference type="EMBL" id="MFC7202075.1"/>
    </source>
</evidence>
<reference evidence="3 4" key="1">
    <citation type="journal article" date="2019" name="Int. J. Syst. Evol. Microbiol.">
        <title>The Global Catalogue of Microorganisms (GCM) 10K type strain sequencing project: providing services to taxonomists for standard genome sequencing and annotation.</title>
        <authorList>
            <consortium name="The Broad Institute Genomics Platform"/>
            <consortium name="The Broad Institute Genome Sequencing Center for Infectious Disease"/>
            <person name="Wu L."/>
            <person name="Ma J."/>
        </authorList>
    </citation>
    <scope>NUCLEOTIDE SEQUENCE [LARGE SCALE GENOMIC DNA]</scope>
    <source>
        <strain evidence="3 4">DSM 29988</strain>
    </source>
</reference>
<dbReference type="Proteomes" id="UP001596481">
    <property type="component" value="Unassembled WGS sequence"/>
</dbReference>
<sequence length="149" mass="16851">MADNEHARRKERRRDPEHVRFGERVRALAAEARRARESFEPPVDDGEDEGATEGEGTAESKALAYARDGVGPVVALYIEARTGGRMVEFTPEEFRLLERALNDWLSLYVRCYGVEYDPEFTVREAAELLLRTHSALDTAQLLTCVPARN</sequence>
<organism evidence="3 4">
    <name type="scientific">Haloferax namakaokahaiae</name>
    <dbReference type="NCBI Taxonomy" id="1748331"/>
    <lineage>
        <taxon>Archaea</taxon>
        <taxon>Methanobacteriati</taxon>
        <taxon>Methanobacteriota</taxon>
        <taxon>Stenosarchaea group</taxon>
        <taxon>Halobacteria</taxon>
        <taxon>Halobacteriales</taxon>
        <taxon>Haloferacaceae</taxon>
        <taxon>Haloferax</taxon>
    </lineage>
</organism>
<comment type="caution">
    <text evidence="3">The sequence shown here is derived from an EMBL/GenBank/DDBJ whole genome shotgun (WGS) entry which is preliminary data.</text>
</comment>
<evidence type="ECO:0000256" key="1">
    <source>
        <dbReference type="SAM" id="MobiDB-lite"/>
    </source>
</evidence>
<dbReference type="EMBL" id="JBHTAA010000001">
    <property type="protein sequence ID" value="MFC7202075.1"/>
    <property type="molecule type" value="Genomic_DNA"/>
</dbReference>
<protein>
    <recommendedName>
        <fullName evidence="2">DUF8055 domain-containing protein</fullName>
    </recommendedName>
</protein>